<dbReference type="KEGG" id="dpl:KGM_209391"/>
<gene>
    <name evidence="1" type="ORF">KGM_209391</name>
</gene>
<accession>A0A212ET55</accession>
<organism evidence="1 2">
    <name type="scientific">Danaus plexippus plexippus</name>
    <dbReference type="NCBI Taxonomy" id="278856"/>
    <lineage>
        <taxon>Eukaryota</taxon>
        <taxon>Metazoa</taxon>
        <taxon>Ecdysozoa</taxon>
        <taxon>Arthropoda</taxon>
        <taxon>Hexapoda</taxon>
        <taxon>Insecta</taxon>
        <taxon>Pterygota</taxon>
        <taxon>Neoptera</taxon>
        <taxon>Endopterygota</taxon>
        <taxon>Lepidoptera</taxon>
        <taxon>Glossata</taxon>
        <taxon>Ditrysia</taxon>
        <taxon>Papilionoidea</taxon>
        <taxon>Nymphalidae</taxon>
        <taxon>Danainae</taxon>
        <taxon>Danaini</taxon>
        <taxon>Danaina</taxon>
        <taxon>Danaus</taxon>
        <taxon>Danaus</taxon>
    </lineage>
</organism>
<name>A0A212ET55_DANPL</name>
<protein>
    <submittedName>
        <fullName evidence="1">Uncharacterized protein</fullName>
    </submittedName>
</protein>
<dbReference type="OrthoDB" id="7315582at2759"/>
<reference evidence="1 2" key="1">
    <citation type="journal article" date="2011" name="Cell">
        <title>The monarch butterfly genome yields insights into long-distance migration.</title>
        <authorList>
            <person name="Zhan S."/>
            <person name="Merlin C."/>
            <person name="Boore J.L."/>
            <person name="Reppert S.M."/>
        </authorList>
    </citation>
    <scope>NUCLEOTIDE SEQUENCE [LARGE SCALE GENOMIC DNA]</scope>
    <source>
        <strain evidence="1">F-2</strain>
    </source>
</reference>
<dbReference type="AlphaFoldDB" id="A0A212ET55"/>
<dbReference type="eggNOG" id="ENOG502TC5M">
    <property type="taxonomic scope" value="Eukaryota"/>
</dbReference>
<evidence type="ECO:0000313" key="1">
    <source>
        <dbReference type="EMBL" id="OWR44667.1"/>
    </source>
</evidence>
<proteinExistence type="predicted"/>
<dbReference type="Proteomes" id="UP000007151">
    <property type="component" value="Unassembled WGS sequence"/>
</dbReference>
<evidence type="ECO:0000313" key="2">
    <source>
        <dbReference type="Proteomes" id="UP000007151"/>
    </source>
</evidence>
<dbReference type="EMBL" id="AGBW02012643">
    <property type="protein sequence ID" value="OWR44667.1"/>
    <property type="molecule type" value="Genomic_DNA"/>
</dbReference>
<keyword evidence="2" id="KW-1185">Reference proteome</keyword>
<sequence length="195" mass="22261">MSPRGGRWWWRRAFRMTLLLSAAGLLLTRPSFTSQLEADFPHHHPDRLAHFLADFTNYPNVYTHISGPWQVVEEQSNLTWWRYTVSYECGTRCEGRLQLDHTQTPLDPSAGREHRVLVRDERCSRVPLLPWPRICEDTHTETSVSPRAGGGAKLAELSVSRCGLLGALTKACGALDRDEVLRNWKRTLAEVSLQQ</sequence>
<comment type="caution">
    <text evidence="1">The sequence shown here is derived from an EMBL/GenBank/DDBJ whole genome shotgun (WGS) entry which is preliminary data.</text>
</comment>